<dbReference type="PANTHER" id="PTHR24422:SF19">
    <property type="entry name" value="CHEMOTAXIS PROTEIN METHYLTRANSFERASE"/>
    <property type="match status" value="1"/>
</dbReference>
<dbReference type="Proteomes" id="UP000263273">
    <property type="component" value="Unassembled WGS sequence"/>
</dbReference>
<evidence type="ECO:0000259" key="6">
    <source>
        <dbReference type="PROSITE" id="PS50123"/>
    </source>
</evidence>
<dbReference type="InterPro" id="IPR029063">
    <property type="entry name" value="SAM-dependent_MTases_sf"/>
</dbReference>
<gene>
    <name evidence="7" type="ORF">DDZ44_05065</name>
</gene>
<dbReference type="STRING" id="378794.GCA_001570625_00819"/>
<dbReference type="SUPFAM" id="SSF47757">
    <property type="entry name" value="Chemotaxis receptor methyltransferase CheR, N-terminal domain"/>
    <property type="match status" value="1"/>
</dbReference>
<evidence type="ECO:0000256" key="5">
    <source>
        <dbReference type="ARBA" id="ARBA00022691"/>
    </source>
</evidence>
<dbReference type="Pfam" id="PF03705">
    <property type="entry name" value="CheR_N"/>
    <property type="match status" value="1"/>
</dbReference>
<dbReference type="RefSeq" id="WP_276621160.1">
    <property type="nucleotide sequence ID" value="NZ_DCDX01000127.1"/>
</dbReference>
<dbReference type="Pfam" id="PF01739">
    <property type="entry name" value="CheR"/>
    <property type="match status" value="1"/>
</dbReference>
<comment type="caution">
    <text evidence="7">The sequence shown here is derived from an EMBL/GenBank/DDBJ whole genome shotgun (WGS) entry which is preliminary data.</text>
</comment>
<dbReference type="PROSITE" id="PS50123">
    <property type="entry name" value="CHER"/>
    <property type="match status" value="1"/>
</dbReference>
<dbReference type="Gene3D" id="3.40.50.150">
    <property type="entry name" value="Vaccinia Virus protein VP39"/>
    <property type="match status" value="1"/>
</dbReference>
<dbReference type="SUPFAM" id="SSF53335">
    <property type="entry name" value="S-adenosyl-L-methionine-dependent methyltransferases"/>
    <property type="match status" value="1"/>
</dbReference>
<dbReference type="SMART" id="SM00138">
    <property type="entry name" value="MeTrc"/>
    <property type="match status" value="1"/>
</dbReference>
<keyword evidence="3" id="KW-0489">Methyltransferase</keyword>
<dbReference type="GO" id="GO:0032259">
    <property type="term" value="P:methylation"/>
    <property type="evidence" value="ECO:0007669"/>
    <property type="project" value="UniProtKB-KW"/>
</dbReference>
<dbReference type="AlphaFoldDB" id="A0A354YVS0"/>
<dbReference type="PRINTS" id="PR00996">
    <property type="entry name" value="CHERMTFRASE"/>
</dbReference>
<accession>A0A354YVS0</accession>
<evidence type="ECO:0000256" key="4">
    <source>
        <dbReference type="ARBA" id="ARBA00022679"/>
    </source>
</evidence>
<dbReference type="InterPro" id="IPR050903">
    <property type="entry name" value="Bact_Chemotaxis_MeTrfase"/>
</dbReference>
<dbReference type="EMBL" id="DNZF01000110">
    <property type="protein sequence ID" value="HBK53289.1"/>
    <property type="molecule type" value="Genomic_DNA"/>
</dbReference>
<name>A0A354YVS0_9FIRM</name>
<organism evidence="7 8">
    <name type="scientific">Syntrophomonas wolfei</name>
    <dbReference type="NCBI Taxonomy" id="863"/>
    <lineage>
        <taxon>Bacteria</taxon>
        <taxon>Bacillati</taxon>
        <taxon>Bacillota</taxon>
        <taxon>Clostridia</taxon>
        <taxon>Eubacteriales</taxon>
        <taxon>Syntrophomonadaceae</taxon>
        <taxon>Syntrophomonas</taxon>
    </lineage>
</organism>
<feature type="domain" description="CheR-type methyltransferase" evidence="6">
    <location>
        <begin position="1"/>
        <end position="270"/>
    </location>
</feature>
<dbReference type="InterPro" id="IPR036804">
    <property type="entry name" value="CheR_N_sf"/>
</dbReference>
<dbReference type="PIRSF" id="PIRSF000410">
    <property type="entry name" value="CheR"/>
    <property type="match status" value="1"/>
</dbReference>
<reference evidence="7 8" key="1">
    <citation type="journal article" date="2018" name="Nat. Biotechnol.">
        <title>A standardized bacterial taxonomy based on genome phylogeny substantially revises the tree of life.</title>
        <authorList>
            <person name="Parks D.H."/>
            <person name="Chuvochina M."/>
            <person name="Waite D.W."/>
            <person name="Rinke C."/>
            <person name="Skarshewski A."/>
            <person name="Chaumeil P.A."/>
            <person name="Hugenholtz P."/>
        </authorList>
    </citation>
    <scope>NUCLEOTIDE SEQUENCE [LARGE SCALE GENOMIC DNA]</scope>
    <source>
        <strain evidence="7">UBA10948</strain>
    </source>
</reference>
<comment type="catalytic activity">
    <reaction evidence="1">
        <text>L-glutamyl-[protein] + S-adenosyl-L-methionine = [protein]-L-glutamate 5-O-methyl ester + S-adenosyl-L-homocysteine</text>
        <dbReference type="Rhea" id="RHEA:24452"/>
        <dbReference type="Rhea" id="RHEA-COMP:10208"/>
        <dbReference type="Rhea" id="RHEA-COMP:10311"/>
        <dbReference type="ChEBI" id="CHEBI:29973"/>
        <dbReference type="ChEBI" id="CHEBI:57856"/>
        <dbReference type="ChEBI" id="CHEBI:59789"/>
        <dbReference type="ChEBI" id="CHEBI:82795"/>
        <dbReference type="EC" id="2.1.1.80"/>
    </reaction>
</comment>
<evidence type="ECO:0000256" key="3">
    <source>
        <dbReference type="ARBA" id="ARBA00022603"/>
    </source>
</evidence>
<dbReference type="InterPro" id="IPR026024">
    <property type="entry name" value="Chemotaxis_MeTrfase_CheR"/>
</dbReference>
<protein>
    <recommendedName>
        <fullName evidence="2">protein-glutamate O-methyltransferase</fullName>
        <ecNumber evidence="2">2.1.1.80</ecNumber>
    </recommendedName>
</protein>
<evidence type="ECO:0000313" key="8">
    <source>
        <dbReference type="Proteomes" id="UP000263273"/>
    </source>
</evidence>
<dbReference type="InterPro" id="IPR022641">
    <property type="entry name" value="CheR_N"/>
</dbReference>
<dbReference type="EC" id="2.1.1.80" evidence="2"/>
<dbReference type="GO" id="GO:0008983">
    <property type="term" value="F:protein-glutamate O-methyltransferase activity"/>
    <property type="evidence" value="ECO:0007669"/>
    <property type="project" value="UniProtKB-EC"/>
</dbReference>
<dbReference type="Gene3D" id="1.10.155.10">
    <property type="entry name" value="Chemotaxis receptor methyltransferase CheR, N-terminal domain"/>
    <property type="match status" value="1"/>
</dbReference>
<dbReference type="PANTHER" id="PTHR24422">
    <property type="entry name" value="CHEMOTAXIS PROTEIN METHYLTRANSFERASE"/>
    <property type="match status" value="1"/>
</dbReference>
<sequence>MINLSQQEFHWLADYVYNYCGIDLKQKKHLIESRLSHHLLETGFSSFVGYYRHLLQDSTGESITAMLDRITTNHTYFMRESQHFDFFRDRVLPELLSKVKNRDLRIWSAGCSSGEEAYTLAMVIRDFFSSQQAAWDTRILATDISTRALKKAKEAVYAEEQIEALPAGWKLRYFQEINRDSFRIKEKIRKQVIFRRFNLMESPFPFKKAFQVIFCRNVLIYFDSSTRSKLIQRFYDSIEDGGYFFIGQAESINWDNNRFSYVMPAVYRKE</sequence>
<evidence type="ECO:0000313" key="7">
    <source>
        <dbReference type="EMBL" id="HBK53289.1"/>
    </source>
</evidence>
<keyword evidence="4" id="KW-0808">Transferase</keyword>
<dbReference type="InterPro" id="IPR022642">
    <property type="entry name" value="CheR_C"/>
</dbReference>
<proteinExistence type="predicted"/>
<evidence type="ECO:0000256" key="1">
    <source>
        <dbReference type="ARBA" id="ARBA00001541"/>
    </source>
</evidence>
<evidence type="ECO:0000256" key="2">
    <source>
        <dbReference type="ARBA" id="ARBA00012534"/>
    </source>
</evidence>
<keyword evidence="5" id="KW-0949">S-adenosyl-L-methionine</keyword>
<dbReference type="InterPro" id="IPR000780">
    <property type="entry name" value="CheR_MeTrfase"/>
</dbReference>